<proteinExistence type="inferred from homology"/>
<evidence type="ECO:0000256" key="3">
    <source>
        <dbReference type="ARBA" id="ARBA00022475"/>
    </source>
</evidence>
<dbReference type="InterPro" id="IPR043148">
    <property type="entry name" value="TagF_C"/>
</dbReference>
<comment type="similarity">
    <text evidence="2">Belongs to the CDP-glycerol glycerophosphotransferase family.</text>
</comment>
<evidence type="ECO:0000256" key="4">
    <source>
        <dbReference type="ARBA" id="ARBA00022679"/>
    </source>
</evidence>
<comment type="caution">
    <text evidence="7">The sequence shown here is derived from an EMBL/GenBank/DDBJ whole genome shotgun (WGS) entry which is preliminary data.</text>
</comment>
<protein>
    <recommendedName>
        <fullName evidence="9">CDP-glycerol glycerophosphotransferase family protein</fullName>
    </recommendedName>
</protein>
<name>A0A2V4NQ80_9ACTN</name>
<dbReference type="SUPFAM" id="SSF53756">
    <property type="entry name" value="UDP-Glycosyltransferase/glycogen phosphorylase"/>
    <property type="match status" value="1"/>
</dbReference>
<dbReference type="GO" id="GO:0005886">
    <property type="term" value="C:plasma membrane"/>
    <property type="evidence" value="ECO:0007669"/>
    <property type="project" value="UniProtKB-SubCell"/>
</dbReference>
<organism evidence="7 8">
    <name type="scientific">Streptomyces tateyamensis</name>
    <dbReference type="NCBI Taxonomy" id="565073"/>
    <lineage>
        <taxon>Bacteria</taxon>
        <taxon>Bacillati</taxon>
        <taxon>Actinomycetota</taxon>
        <taxon>Actinomycetes</taxon>
        <taxon>Kitasatosporales</taxon>
        <taxon>Streptomycetaceae</taxon>
        <taxon>Streptomyces</taxon>
    </lineage>
</organism>
<sequence length="808" mass="88833">MVLPSVLPSTLLRRPAAPAPADAAPPIALRAARWVAGRLELTGFAREPGHPSARRGSARTLLTLLPPDGRRPVRLLTRPVLMPEVTEESGQDEHSYDWSGFTAVLDPARLRQGGRWPTGDWLVRATLLAGLHRSLGTLAPHWCGSGEYPPGAWVDRQVLLQPVFAEGELRLRLVADPPRVTAVRRLPSALLLRCAGPVGPGDALLLANRETGAELRCPLRPVPGGPAAEVPLAALAADRAAPLQHWDLQLAGVAPLLDERAGPVTGQHRLPGTDRVVHLKGPADGTLQLCVRAPLPVVEELTATAAGFRLTGRQPGIGTAPAELVLRHTDGTAEDRHPVRPLGADRFELLVPVGTATSYGGSLPLRRGVWDLLLRPVGRPGAEQRLTLSPGALALLPAGLPAGPKTVTLQRRWHDTLILDAHPVLAPTERGDYAQSRLRADYRAARRLKLRQAVLYDNFGGRGYADSPRAVHAELVRRGAALEHLWTVDDAQAELPPGVVPVRVGSAQWYRALATCRYLVGNTHLPEFLQRRPDQVVVQTWHGTPLKRIAHDVDHPWLRGSGYLERLAREVPHWSLLVSPSPFATPILRRAFRYRGEILESGYPRNDQLVRPDQRAAQLVRRRLGLTPERRVVLYAPTWREDRRHGEGYRFDLHLDPAAARRVLGPDTALLVRPHAHVRDRLPGAGDGFLYDVGDYPDVQDLLLIADVLVTDYSSLLFDFAIRGRPMLFFTYDLEHYRDALRGFYLDFAAIAPGPLLTGSDQLLDALADPQAAVAPFQGRYQAFRERFCPLDDGRATARLVDRMLQLG</sequence>
<dbReference type="PANTHER" id="PTHR37316:SF3">
    <property type="entry name" value="TEICHOIC ACID GLYCEROL-PHOSPHATE TRANSFERASE"/>
    <property type="match status" value="1"/>
</dbReference>
<keyword evidence="5" id="KW-0777">Teichoic acid biosynthesis</keyword>
<evidence type="ECO:0000256" key="6">
    <source>
        <dbReference type="ARBA" id="ARBA00023136"/>
    </source>
</evidence>
<accession>A0A2V4NQ80</accession>
<dbReference type="Gene3D" id="3.40.50.12580">
    <property type="match status" value="1"/>
</dbReference>
<dbReference type="Gene3D" id="3.40.50.11820">
    <property type="match status" value="1"/>
</dbReference>
<dbReference type="InterPro" id="IPR051612">
    <property type="entry name" value="Teichoic_Acid_Biosynth"/>
</dbReference>
<keyword evidence="8" id="KW-1185">Reference proteome</keyword>
<keyword evidence="6" id="KW-0472">Membrane</keyword>
<gene>
    <name evidence="7" type="ORF">C7C46_17465</name>
</gene>
<evidence type="ECO:0000256" key="2">
    <source>
        <dbReference type="ARBA" id="ARBA00010488"/>
    </source>
</evidence>
<dbReference type="InterPro" id="IPR043149">
    <property type="entry name" value="TagF_N"/>
</dbReference>
<evidence type="ECO:0008006" key="9">
    <source>
        <dbReference type="Google" id="ProtNLM"/>
    </source>
</evidence>
<dbReference type="AlphaFoldDB" id="A0A2V4NQ80"/>
<evidence type="ECO:0000256" key="5">
    <source>
        <dbReference type="ARBA" id="ARBA00022944"/>
    </source>
</evidence>
<dbReference type="GO" id="GO:0019350">
    <property type="term" value="P:teichoic acid biosynthetic process"/>
    <property type="evidence" value="ECO:0007669"/>
    <property type="project" value="UniProtKB-KW"/>
</dbReference>
<comment type="subcellular location">
    <subcellularLocation>
        <location evidence="1">Cell membrane</location>
        <topology evidence="1">Peripheral membrane protein</topology>
    </subcellularLocation>
</comment>
<dbReference type="GO" id="GO:0047355">
    <property type="term" value="F:CDP-glycerol glycerophosphotransferase activity"/>
    <property type="evidence" value="ECO:0007669"/>
    <property type="project" value="InterPro"/>
</dbReference>
<dbReference type="Pfam" id="PF04464">
    <property type="entry name" value="Glyphos_transf"/>
    <property type="match status" value="1"/>
</dbReference>
<dbReference type="InterPro" id="IPR007554">
    <property type="entry name" value="Glycerophosphate_synth"/>
</dbReference>
<dbReference type="RefSeq" id="WP_110670672.1">
    <property type="nucleotide sequence ID" value="NZ_PYBW01000053.1"/>
</dbReference>
<evidence type="ECO:0000313" key="7">
    <source>
        <dbReference type="EMBL" id="PYC78115.1"/>
    </source>
</evidence>
<keyword evidence="4" id="KW-0808">Transferase</keyword>
<dbReference type="OrthoDB" id="3183633at2"/>
<dbReference type="EMBL" id="PYBW01000053">
    <property type="protein sequence ID" value="PYC78115.1"/>
    <property type="molecule type" value="Genomic_DNA"/>
</dbReference>
<dbReference type="PANTHER" id="PTHR37316">
    <property type="entry name" value="TEICHOIC ACID GLYCEROL-PHOSPHATE PRIMASE"/>
    <property type="match status" value="1"/>
</dbReference>
<evidence type="ECO:0000313" key="8">
    <source>
        <dbReference type="Proteomes" id="UP000248039"/>
    </source>
</evidence>
<keyword evidence="3" id="KW-1003">Cell membrane</keyword>
<evidence type="ECO:0000256" key="1">
    <source>
        <dbReference type="ARBA" id="ARBA00004202"/>
    </source>
</evidence>
<dbReference type="Proteomes" id="UP000248039">
    <property type="component" value="Unassembled WGS sequence"/>
</dbReference>
<reference evidence="7 8" key="1">
    <citation type="submission" date="2018-03" db="EMBL/GenBank/DDBJ databases">
        <title>Bioinformatic expansion and discovery of thiopeptide antibiotics.</title>
        <authorList>
            <person name="Schwalen C.J."/>
            <person name="Hudson G.A."/>
            <person name="Mitchell D.A."/>
        </authorList>
    </citation>
    <scope>NUCLEOTIDE SEQUENCE [LARGE SCALE GENOMIC DNA]</scope>
    <source>
        <strain evidence="7 8">ATCC 21389</strain>
    </source>
</reference>